<dbReference type="InterPro" id="IPR000914">
    <property type="entry name" value="SBP_5_dom"/>
</dbReference>
<evidence type="ECO:0000256" key="1">
    <source>
        <dbReference type="SAM" id="MobiDB-lite"/>
    </source>
</evidence>
<comment type="caution">
    <text evidence="3">The sequence shown here is derived from an EMBL/GenBank/DDBJ whole genome shotgun (WGS) entry which is preliminary data.</text>
</comment>
<dbReference type="Gene3D" id="3.40.190.10">
    <property type="entry name" value="Periplasmic binding protein-like II"/>
    <property type="match status" value="1"/>
</dbReference>
<dbReference type="Gene3D" id="3.10.105.10">
    <property type="entry name" value="Dipeptide-binding Protein, Domain 3"/>
    <property type="match status" value="1"/>
</dbReference>
<feature type="domain" description="Solute-binding protein family 5" evidence="2">
    <location>
        <begin position="122"/>
        <end position="486"/>
    </location>
</feature>
<reference evidence="3 4" key="1">
    <citation type="submission" date="2024-06" db="EMBL/GenBank/DDBJ databases">
        <title>The Natural Products Discovery Center: Release of the First 8490 Sequenced Strains for Exploring Actinobacteria Biosynthetic Diversity.</title>
        <authorList>
            <person name="Kalkreuter E."/>
            <person name="Kautsar S.A."/>
            <person name="Yang D."/>
            <person name="Bader C.D."/>
            <person name="Teijaro C.N."/>
            <person name="Fluegel L."/>
            <person name="Davis C.M."/>
            <person name="Simpson J.R."/>
            <person name="Lauterbach L."/>
            <person name="Steele A.D."/>
            <person name="Gui C."/>
            <person name="Meng S."/>
            <person name="Li G."/>
            <person name="Viehrig K."/>
            <person name="Ye F."/>
            <person name="Su P."/>
            <person name="Kiefer A.F."/>
            <person name="Nichols A."/>
            <person name="Cepeda A.J."/>
            <person name="Yan W."/>
            <person name="Fan B."/>
            <person name="Jiang Y."/>
            <person name="Adhikari A."/>
            <person name="Zheng C.-J."/>
            <person name="Schuster L."/>
            <person name="Cowan T.M."/>
            <person name="Smanski M.J."/>
            <person name="Chevrette M.G."/>
            <person name="De Carvalho L.P.S."/>
            <person name="Shen B."/>
        </authorList>
    </citation>
    <scope>NUCLEOTIDE SEQUENCE [LARGE SCALE GENOMIC DNA]</scope>
    <source>
        <strain evidence="3 4">NPDC048946</strain>
    </source>
</reference>
<feature type="compositionally biased region" description="Basic and acidic residues" evidence="1">
    <location>
        <begin position="30"/>
        <end position="40"/>
    </location>
</feature>
<dbReference type="Pfam" id="PF00496">
    <property type="entry name" value="SBP_bac_5"/>
    <property type="match status" value="1"/>
</dbReference>
<evidence type="ECO:0000259" key="2">
    <source>
        <dbReference type="Pfam" id="PF00496"/>
    </source>
</evidence>
<proteinExistence type="predicted"/>
<dbReference type="PIRSF" id="PIRSF002741">
    <property type="entry name" value="MppA"/>
    <property type="match status" value="1"/>
</dbReference>
<accession>A0ABV3DCF8</accession>
<dbReference type="InterPro" id="IPR039424">
    <property type="entry name" value="SBP_5"/>
</dbReference>
<evidence type="ECO:0000313" key="4">
    <source>
        <dbReference type="Proteomes" id="UP001551482"/>
    </source>
</evidence>
<name>A0ABV3DCF8_9ACTN</name>
<dbReference type="InterPro" id="IPR030678">
    <property type="entry name" value="Peptide/Ni-bd"/>
</dbReference>
<dbReference type="PANTHER" id="PTHR30290">
    <property type="entry name" value="PERIPLASMIC BINDING COMPONENT OF ABC TRANSPORTER"/>
    <property type="match status" value="1"/>
</dbReference>
<feature type="region of interest" description="Disordered" evidence="1">
    <location>
        <begin position="1"/>
        <end position="45"/>
    </location>
</feature>
<dbReference type="Proteomes" id="UP001551482">
    <property type="component" value="Unassembled WGS sequence"/>
</dbReference>
<gene>
    <name evidence="3" type="ORF">AB0C36_07955</name>
</gene>
<dbReference type="SUPFAM" id="SSF53850">
    <property type="entry name" value="Periplasmic binding protein-like II"/>
    <property type="match status" value="1"/>
</dbReference>
<evidence type="ECO:0000313" key="3">
    <source>
        <dbReference type="EMBL" id="MEU8133426.1"/>
    </source>
</evidence>
<dbReference type="EMBL" id="JBEZFP010000014">
    <property type="protein sequence ID" value="MEU8133426.1"/>
    <property type="molecule type" value="Genomic_DNA"/>
</dbReference>
<dbReference type="RefSeq" id="WP_358350886.1">
    <property type="nucleotide sequence ID" value="NZ_JBEZFP010000014.1"/>
</dbReference>
<sequence length="565" mass="59912">MASPDRPASAFGGRFRNPLSRLLSRRTTRRPTDRTGDRTNGRATGQAGLAVASVAALAVLATGCGSGGDSAAKPAGAAAEKPLTIYNSYSIAGLDPVGTGTNWLFDWGVAENLMEAGEDGVVRPWLAQSVTQGSPTEWRITLRPGMTFQNGRPVDAEAVNRALTRQIARSKAVRTYLAEGSTVRTTGPLDLVLTTPAPNAAVPAALAARDTSLQIYDTEAVEAAGGYSAKIVNAGAFTGPYAVTAWTPDLLKLARYDKYWAGRPKLPSVTVKVVPDEQARIAGVQSGEAQLAFYPSPDAALTLAGRTDSVLRTSPKALQALLIDMNLTAAPFDDARVRRAFARAIDYRELGEDVAKGSFATATGLYPEGYPYAAATQHTDFAEANRLLDEAGWAKGKDGVRGKDGKRLTVRFVTQAQGPETNALAVVIKSEVAKAGFDLQIVNAEDSARTKADLGAWEASIGLNGSLSGTADPIQPFRARWTTGGSANAQKLSDPRVDALGDRLLTTTDQAAREQLLREGQAILSDREAYVIAATYKQFAVVAGGDWTGYQVSNVRRHLRFDTAP</sequence>
<protein>
    <submittedName>
        <fullName evidence="3">ABC transporter substrate-binding protein</fullName>
    </submittedName>
</protein>
<organism evidence="3 4">
    <name type="scientific">Streptodolium elevatio</name>
    <dbReference type="NCBI Taxonomy" id="3157996"/>
    <lineage>
        <taxon>Bacteria</taxon>
        <taxon>Bacillati</taxon>
        <taxon>Actinomycetota</taxon>
        <taxon>Actinomycetes</taxon>
        <taxon>Kitasatosporales</taxon>
        <taxon>Streptomycetaceae</taxon>
        <taxon>Streptodolium</taxon>
    </lineage>
</organism>
<keyword evidence="4" id="KW-1185">Reference proteome</keyword>